<gene>
    <name evidence="4" type="ORF">E6O75_ATG06264</name>
</gene>
<evidence type="ECO:0000256" key="1">
    <source>
        <dbReference type="SAM" id="MobiDB-lite"/>
    </source>
</evidence>
<evidence type="ECO:0000256" key="2">
    <source>
        <dbReference type="SAM" id="Phobius"/>
    </source>
</evidence>
<evidence type="ECO:0000313" key="4">
    <source>
        <dbReference type="EMBL" id="TID19143.1"/>
    </source>
</evidence>
<feature type="transmembrane region" description="Helical" evidence="2">
    <location>
        <begin position="372"/>
        <end position="392"/>
    </location>
</feature>
<protein>
    <submittedName>
        <fullName evidence="4">Glycosyltransferase family 2 protein</fullName>
    </submittedName>
</protein>
<dbReference type="EMBL" id="SNSC02000013">
    <property type="protein sequence ID" value="TID19143.1"/>
    <property type="molecule type" value="Genomic_DNA"/>
</dbReference>
<dbReference type="STRING" id="86259.A0A4Z1PDC4"/>
<organism evidence="4 5">
    <name type="scientific">Venturia nashicola</name>
    <dbReference type="NCBI Taxonomy" id="86259"/>
    <lineage>
        <taxon>Eukaryota</taxon>
        <taxon>Fungi</taxon>
        <taxon>Dikarya</taxon>
        <taxon>Ascomycota</taxon>
        <taxon>Pezizomycotina</taxon>
        <taxon>Dothideomycetes</taxon>
        <taxon>Pleosporomycetidae</taxon>
        <taxon>Venturiales</taxon>
        <taxon>Venturiaceae</taxon>
        <taxon>Venturia</taxon>
    </lineage>
</organism>
<dbReference type="Proteomes" id="UP000298493">
    <property type="component" value="Unassembled WGS sequence"/>
</dbReference>
<name>A0A4Z1PDC4_9PEZI</name>
<keyword evidence="5" id="KW-1185">Reference proteome</keyword>
<dbReference type="PANTHER" id="PTHR16779">
    <property type="entry name" value="BETA-1,4-MANNOSYLTRANSFERASE EGH"/>
    <property type="match status" value="1"/>
</dbReference>
<dbReference type="Pfam" id="PF13632">
    <property type="entry name" value="Glyco_trans_2_3"/>
    <property type="match status" value="1"/>
</dbReference>
<dbReference type="InterPro" id="IPR001173">
    <property type="entry name" value="Glyco_trans_2-like"/>
</dbReference>
<dbReference type="SUPFAM" id="SSF53448">
    <property type="entry name" value="Nucleotide-diphospho-sugar transferases"/>
    <property type="match status" value="1"/>
</dbReference>
<dbReference type="GO" id="GO:0019187">
    <property type="term" value="F:beta-1,4-mannosyltransferase activity"/>
    <property type="evidence" value="ECO:0007669"/>
    <property type="project" value="InterPro"/>
</dbReference>
<dbReference type="InterPro" id="IPR027389">
    <property type="entry name" value="B_mannosylTrfase_Bre-3/Egh"/>
</dbReference>
<keyword evidence="2" id="KW-1133">Transmembrane helix</keyword>
<reference evidence="4 5" key="1">
    <citation type="submission" date="2019-04" db="EMBL/GenBank/DDBJ databases">
        <title>High contiguity whole genome sequence and gene annotation resource for two Venturia nashicola isolates.</title>
        <authorList>
            <person name="Prokchorchik M."/>
            <person name="Won K."/>
            <person name="Lee Y."/>
            <person name="Choi E.D."/>
            <person name="Segonzac C."/>
            <person name="Sohn K.H."/>
        </authorList>
    </citation>
    <scope>NUCLEOTIDE SEQUENCE [LARGE SCALE GENOMIC DNA]</scope>
    <source>
        <strain evidence="4 5">PRI2</strain>
    </source>
</reference>
<dbReference type="PANTHER" id="PTHR16779:SF1">
    <property type="entry name" value="BETA-1,4-MANNOSYLTRANSFERASE EGH"/>
    <property type="match status" value="1"/>
</dbReference>
<dbReference type="InterPro" id="IPR029044">
    <property type="entry name" value="Nucleotide-diphossugar_trans"/>
</dbReference>
<keyword evidence="2" id="KW-0812">Transmembrane</keyword>
<keyword evidence="4" id="KW-0808">Transferase</keyword>
<comment type="caution">
    <text evidence="4">The sequence shown here is derived from an EMBL/GenBank/DDBJ whole genome shotgun (WGS) entry which is preliminary data.</text>
</comment>
<dbReference type="Gene3D" id="3.90.550.10">
    <property type="entry name" value="Spore Coat Polysaccharide Biosynthesis Protein SpsA, Chain A"/>
    <property type="match status" value="1"/>
</dbReference>
<dbReference type="AlphaFoldDB" id="A0A4Z1PDC4"/>
<proteinExistence type="predicted"/>
<evidence type="ECO:0000313" key="5">
    <source>
        <dbReference type="Proteomes" id="UP000298493"/>
    </source>
</evidence>
<sequence>MEVLGYGMASTAGPKDLSENMREDEVKRKFRQQRSGLLLRALDYSHIFSPMGLALCFVVSYYTVSRYLLIRTVIDSSAWWTPDSLVCVILGLSSTLTSLPPFGYAIAICWPIRSFELVSKPKIRQFDRLFFCLVTRGENVDTILCTIENWPKLRQVNSRIRFQIIIDREIREELKRQVPDFVEVLLVPKDFAPPKAMYKARALEFARLAQQLTSDDWVLHLDEETQLDEFAVRACLDFIERGDRHFAMGTILYNSVSHWSSSFLTVGEIARITDDFGRFRLPFKLRHRPHLGYIHGSFIMINGEIENAITWDTNCMTEDFWFGYRAANRGYKFGWLNAIAREQPPRTINDVWAQRKRWFSGIWACNVLLARLSYIGCVTFLISLAYHGYVIFIREEPLIIPRWMFIWGIFGCGEGMWATIVSTTMQDFDHGGISVPAMVWHVVQAFALTPIFRAMESCIVVDAILFPPKSFHVVAKV</sequence>
<feature type="domain" description="Glycosyltransferase 2-like" evidence="3">
    <location>
        <begin position="217"/>
        <end position="393"/>
    </location>
</feature>
<accession>A0A4Z1PDC4</accession>
<feature type="transmembrane region" description="Helical" evidence="2">
    <location>
        <begin position="44"/>
        <end position="64"/>
    </location>
</feature>
<feature type="region of interest" description="Disordered" evidence="1">
    <location>
        <begin position="1"/>
        <end position="20"/>
    </location>
</feature>
<dbReference type="GO" id="GO:0005737">
    <property type="term" value="C:cytoplasm"/>
    <property type="evidence" value="ECO:0007669"/>
    <property type="project" value="TreeGrafter"/>
</dbReference>
<evidence type="ECO:0000259" key="3">
    <source>
        <dbReference type="Pfam" id="PF13632"/>
    </source>
</evidence>
<keyword evidence="2" id="KW-0472">Membrane</keyword>
<feature type="transmembrane region" description="Helical" evidence="2">
    <location>
        <begin position="404"/>
        <end position="421"/>
    </location>
</feature>